<dbReference type="EMBL" id="BK014786">
    <property type="protein sequence ID" value="DAD75574.1"/>
    <property type="molecule type" value="Genomic_DNA"/>
</dbReference>
<dbReference type="Pfam" id="PF04233">
    <property type="entry name" value="Phage_Mu_F"/>
    <property type="match status" value="1"/>
</dbReference>
<accession>A0A8S5M043</accession>
<feature type="domain" description="Phage head morphogenesis" evidence="1">
    <location>
        <begin position="164"/>
        <end position="253"/>
    </location>
</feature>
<dbReference type="InterPro" id="IPR006528">
    <property type="entry name" value="Phage_head_morphogenesis_dom"/>
</dbReference>
<sequence length="544" mass="62001">MSGTGDALNRYLSTVRRIEEHREQSAVKELKKLYRRLMKEIGERVAESYARYADPETGAIDYAVLHRDGMDARLLEEIMRSTGIASLEECRIIEQLAKESYAKCYDGMVSAVQRAATDDALQESLQTIRAVAPEVVAEAVHNPVNGLTLADRLEKKRGEIIYGIKQSVGVGLSQGDRYDTMTRRIAETLAGADGAGGYYGKAVRIARTEAHRVREAGNSDAAAALQEKAAPAGYQMLKRWNTMKDERVRPNRRYKTKHGWKSGKPGFYNHAAMDGVEIPLNEDFKLPSGASGPAPGQTNVAGEDINCRCFLTYRMEKTTRESWQESFEAGAQKYRRLDREEGEVYTQRSVKNPNWEKRVVTDRIVTYTSPVYVSERVSIKPKELHIFYQDTRKAMQMFGVPLTEMPTLIIVAVDELHDAAGVYDAADNTVKYIWDRDNVLPEERLGAIIHEMWHRRQAYDAVREGWTITHENKSAYIAWLAEKSRKRMERLGVTDAEQAAKISEYAFSMFLIHRFDEVEAEFEMKNALESAAMQRRIKRERRFE</sequence>
<organism evidence="2">
    <name type="scientific">Siphoviridae sp. ctr0N4</name>
    <dbReference type="NCBI Taxonomy" id="2826473"/>
    <lineage>
        <taxon>Viruses</taxon>
        <taxon>Duplodnaviria</taxon>
        <taxon>Heunggongvirae</taxon>
        <taxon>Uroviricota</taxon>
        <taxon>Caudoviricetes</taxon>
    </lineage>
</organism>
<name>A0A8S5M043_9CAUD</name>
<protein>
    <submittedName>
        <fullName evidence="2">Minor capsid protein</fullName>
    </submittedName>
</protein>
<evidence type="ECO:0000259" key="1">
    <source>
        <dbReference type="Pfam" id="PF04233"/>
    </source>
</evidence>
<proteinExistence type="predicted"/>
<evidence type="ECO:0000313" key="2">
    <source>
        <dbReference type="EMBL" id="DAD75574.1"/>
    </source>
</evidence>
<reference evidence="2" key="1">
    <citation type="journal article" date="2021" name="Proc. Natl. Acad. Sci. U.S.A.">
        <title>A Catalog of Tens of Thousands of Viruses from Human Metagenomes Reveals Hidden Associations with Chronic Diseases.</title>
        <authorList>
            <person name="Tisza M.J."/>
            <person name="Buck C.B."/>
        </authorList>
    </citation>
    <scope>NUCLEOTIDE SEQUENCE</scope>
    <source>
        <strain evidence="2">Ctr0N4</strain>
    </source>
</reference>